<keyword evidence="2" id="KW-1185">Reference proteome</keyword>
<reference evidence="1 2" key="1">
    <citation type="journal article" date="2023" name="Plants (Basel)">
        <title>Bridging the Gap: Combining Genomics and Transcriptomics Approaches to Understand Stylosanthes scabra, an Orphan Legume from the Brazilian Caatinga.</title>
        <authorList>
            <person name="Ferreira-Neto J.R.C."/>
            <person name="da Silva M.D."/>
            <person name="Binneck E."/>
            <person name="de Melo N.F."/>
            <person name="da Silva R.H."/>
            <person name="de Melo A.L.T.M."/>
            <person name="Pandolfi V."/>
            <person name="Bustamante F.O."/>
            <person name="Brasileiro-Vidal A.C."/>
            <person name="Benko-Iseppon A.M."/>
        </authorList>
    </citation>
    <scope>NUCLEOTIDE SEQUENCE [LARGE SCALE GENOMIC DNA]</scope>
    <source>
        <tissue evidence="1">Leaves</tissue>
    </source>
</reference>
<evidence type="ECO:0000313" key="1">
    <source>
        <dbReference type="EMBL" id="MED6185449.1"/>
    </source>
</evidence>
<protein>
    <submittedName>
        <fullName evidence="1">Uncharacterized protein</fullName>
    </submittedName>
</protein>
<sequence length="127" mass="14857">MVSVASFSSLDHAITIARDIWFNKLDLSCWIEALFSRDCLNKYLTDATESTIQTLPDSSIAFILEKEQRLLWMDDIIKIANVSHRTFDLNKEPMFEYDMSERLKRDHEKFLALYISSGKTDTPDDKW</sequence>
<dbReference type="Proteomes" id="UP001341840">
    <property type="component" value="Unassembled WGS sequence"/>
</dbReference>
<proteinExistence type="predicted"/>
<evidence type="ECO:0000313" key="2">
    <source>
        <dbReference type="Proteomes" id="UP001341840"/>
    </source>
</evidence>
<dbReference type="EMBL" id="JASCZI010181708">
    <property type="protein sequence ID" value="MED6185449.1"/>
    <property type="molecule type" value="Genomic_DNA"/>
</dbReference>
<gene>
    <name evidence="1" type="ORF">PIB30_057207</name>
</gene>
<accession>A0ABU6WHV8</accession>
<comment type="caution">
    <text evidence="1">The sequence shown here is derived from an EMBL/GenBank/DDBJ whole genome shotgun (WGS) entry which is preliminary data.</text>
</comment>
<name>A0ABU6WHV8_9FABA</name>
<organism evidence="1 2">
    <name type="scientific">Stylosanthes scabra</name>
    <dbReference type="NCBI Taxonomy" id="79078"/>
    <lineage>
        <taxon>Eukaryota</taxon>
        <taxon>Viridiplantae</taxon>
        <taxon>Streptophyta</taxon>
        <taxon>Embryophyta</taxon>
        <taxon>Tracheophyta</taxon>
        <taxon>Spermatophyta</taxon>
        <taxon>Magnoliopsida</taxon>
        <taxon>eudicotyledons</taxon>
        <taxon>Gunneridae</taxon>
        <taxon>Pentapetalae</taxon>
        <taxon>rosids</taxon>
        <taxon>fabids</taxon>
        <taxon>Fabales</taxon>
        <taxon>Fabaceae</taxon>
        <taxon>Papilionoideae</taxon>
        <taxon>50 kb inversion clade</taxon>
        <taxon>dalbergioids sensu lato</taxon>
        <taxon>Dalbergieae</taxon>
        <taxon>Pterocarpus clade</taxon>
        <taxon>Stylosanthes</taxon>
    </lineage>
</organism>